<organism evidence="3">
    <name type="scientific">Volvox carteri f. nagariensis</name>
    <dbReference type="NCBI Taxonomy" id="3068"/>
    <lineage>
        <taxon>Eukaryota</taxon>
        <taxon>Viridiplantae</taxon>
        <taxon>Chlorophyta</taxon>
        <taxon>core chlorophytes</taxon>
        <taxon>Chlorophyceae</taxon>
        <taxon>CS clade</taxon>
        <taxon>Chlamydomonadales</taxon>
        <taxon>Volvocaceae</taxon>
        <taxon>Volvox</taxon>
    </lineage>
</organism>
<dbReference type="AlphaFoldDB" id="D8UBF6"/>
<evidence type="ECO:0000313" key="3">
    <source>
        <dbReference type="Proteomes" id="UP000001058"/>
    </source>
</evidence>
<name>D8UBF6_VOLCA</name>
<protein>
    <submittedName>
        <fullName evidence="2">Uncharacterized protein</fullName>
    </submittedName>
</protein>
<dbReference type="GeneID" id="9615061"/>
<dbReference type="InParanoid" id="D8UBF6"/>
<dbReference type="EMBL" id="GL378377">
    <property type="protein sequence ID" value="EFJ42995.1"/>
    <property type="molecule type" value="Genomic_DNA"/>
</dbReference>
<dbReference type="Proteomes" id="UP000001058">
    <property type="component" value="Unassembled WGS sequence"/>
</dbReference>
<accession>D8UBF6</accession>
<dbReference type="RefSeq" id="XP_002956035.1">
    <property type="nucleotide sequence ID" value="XM_002955989.1"/>
</dbReference>
<evidence type="ECO:0000256" key="1">
    <source>
        <dbReference type="SAM" id="MobiDB-lite"/>
    </source>
</evidence>
<dbReference type="KEGG" id="vcn:VOLCADRAFT_107035"/>
<reference evidence="2 3" key="1">
    <citation type="journal article" date="2010" name="Science">
        <title>Genomic analysis of organismal complexity in the multicellular green alga Volvox carteri.</title>
        <authorList>
            <person name="Prochnik S.E."/>
            <person name="Umen J."/>
            <person name="Nedelcu A.M."/>
            <person name="Hallmann A."/>
            <person name="Miller S.M."/>
            <person name="Nishii I."/>
            <person name="Ferris P."/>
            <person name="Kuo A."/>
            <person name="Mitros T."/>
            <person name="Fritz-Laylin L.K."/>
            <person name="Hellsten U."/>
            <person name="Chapman J."/>
            <person name="Simakov O."/>
            <person name="Rensing S.A."/>
            <person name="Terry A."/>
            <person name="Pangilinan J."/>
            <person name="Kapitonov V."/>
            <person name="Jurka J."/>
            <person name="Salamov A."/>
            <person name="Shapiro H."/>
            <person name="Schmutz J."/>
            <person name="Grimwood J."/>
            <person name="Lindquist E."/>
            <person name="Lucas S."/>
            <person name="Grigoriev I.V."/>
            <person name="Schmitt R."/>
            <person name="Kirk D."/>
            <person name="Rokhsar D.S."/>
        </authorList>
    </citation>
    <scope>NUCLEOTIDE SEQUENCE [LARGE SCALE GENOMIC DNA]</scope>
    <source>
        <strain evidence="3">f. Nagariensis / Eve</strain>
    </source>
</reference>
<sequence>MNTTMHLAPDHLLNDSDQAPLLSALKRRGHRNDGALSVPKETLKRDISRANTSCIFQLHVQIITDTEEGQEEDMGAPIHTYIHTHLPYTAYQVSFSWLGFREKSIEYKHTTHTAAKPGRQADRQEADKSQTCIHSFNHPPHHVSKAPSHAKRDTCLGRQTTKTAPVAAAVTFRQEQQQTEQASSQPPWPDHIKPV</sequence>
<proteinExistence type="predicted"/>
<evidence type="ECO:0000313" key="2">
    <source>
        <dbReference type="EMBL" id="EFJ42995.1"/>
    </source>
</evidence>
<gene>
    <name evidence="2" type="ORF">VOLCADRAFT_107035</name>
</gene>
<feature type="compositionally biased region" description="Low complexity" evidence="1">
    <location>
        <begin position="160"/>
        <end position="185"/>
    </location>
</feature>
<keyword evidence="3" id="KW-1185">Reference proteome</keyword>
<feature type="region of interest" description="Disordered" evidence="1">
    <location>
        <begin position="133"/>
        <end position="195"/>
    </location>
</feature>